<protein>
    <submittedName>
        <fullName evidence="6">GDP-mannose-dependent alpha-(1-6)-phosphatidylinositol monomannoside mannosyltransferase</fullName>
        <ecNumber evidence="6">2.4.1.345</ecNumber>
    </submittedName>
</protein>
<name>A0A5C5ZNE4_9BACT</name>
<proteinExistence type="inferred from homology"/>
<keyword evidence="3 6" id="KW-0808">Transferase</keyword>
<evidence type="ECO:0000256" key="1">
    <source>
        <dbReference type="ARBA" id="ARBA00009481"/>
    </source>
</evidence>
<dbReference type="PANTHER" id="PTHR12526:SF640">
    <property type="entry name" value="COLANIC ACID BIOSYNTHESIS GLYCOSYLTRANSFERASE WCAL-RELATED"/>
    <property type="match status" value="1"/>
</dbReference>
<gene>
    <name evidence="6" type="primary">pimB_2</name>
    <name evidence="6" type="ORF">Mal64_21750</name>
</gene>
<dbReference type="InterPro" id="IPR028098">
    <property type="entry name" value="Glyco_trans_4-like_N"/>
</dbReference>
<dbReference type="AlphaFoldDB" id="A0A5C5ZNE4"/>
<evidence type="ECO:0000259" key="4">
    <source>
        <dbReference type="Pfam" id="PF00534"/>
    </source>
</evidence>
<comment type="similarity">
    <text evidence="1">Belongs to the glycosyltransferase group 1 family. Glycosyltransferase 4 subfamily.</text>
</comment>
<accession>A0A5C5ZNE4</accession>
<dbReference type="OrthoDB" id="73743at2"/>
<dbReference type="SUPFAM" id="SSF53756">
    <property type="entry name" value="UDP-Glycosyltransferase/glycogen phosphorylase"/>
    <property type="match status" value="1"/>
</dbReference>
<sequence length="400" mass="43990">MSRNPEAKPICPRAWLVVRRFGVGSEVWMHRQASLMRRLDLRVITNEHADPGRYGPNGFSVDDIGVYSPVTGGKLAWQAKTRLWAWRNRRSGGFRGSPREVTKWAELVERDRPRVALCHYGTWAVRMAPLLTSLGVPVVAHFNGFDLSSAVRGRVYSESLARSAPRWAGCVVVADYMRDWLVGHGCDPARIHKIPYGVPLDEMPCADRVGEQPCRFLMVGRLTPKKRPDLSIRALARCRESGADARLDVVGDGPMLEECQGLAEELGVSDRVEFLGARPFSEVKERIASAGAFVQHSVTADDGDKEGWPVAIAEAAGAGLPIVSTRHASIPEQVDDGVTGLLCDELDWRAMGDHLARLAADPELRQSMGRAGREKISRFDTPGQVQLLEDVLLQAANTAS</sequence>
<reference evidence="6 7" key="1">
    <citation type="submission" date="2019-02" db="EMBL/GenBank/DDBJ databases">
        <title>Deep-cultivation of Planctomycetes and their phenomic and genomic characterization uncovers novel biology.</title>
        <authorList>
            <person name="Wiegand S."/>
            <person name="Jogler M."/>
            <person name="Boedeker C."/>
            <person name="Pinto D."/>
            <person name="Vollmers J."/>
            <person name="Rivas-Marin E."/>
            <person name="Kohn T."/>
            <person name="Peeters S.H."/>
            <person name="Heuer A."/>
            <person name="Rast P."/>
            <person name="Oberbeckmann S."/>
            <person name="Bunk B."/>
            <person name="Jeske O."/>
            <person name="Meyerdierks A."/>
            <person name="Storesund J.E."/>
            <person name="Kallscheuer N."/>
            <person name="Luecker S."/>
            <person name="Lage O.M."/>
            <person name="Pohl T."/>
            <person name="Merkel B.J."/>
            <person name="Hornburger P."/>
            <person name="Mueller R.-W."/>
            <person name="Bruemmer F."/>
            <person name="Labrenz M."/>
            <person name="Spormann A.M."/>
            <person name="Op Den Camp H."/>
            <person name="Overmann J."/>
            <person name="Amann R."/>
            <person name="Jetten M.S.M."/>
            <person name="Mascher T."/>
            <person name="Medema M.H."/>
            <person name="Devos D.P."/>
            <person name="Kaster A.-K."/>
            <person name="Ovreas L."/>
            <person name="Rohde M."/>
            <person name="Galperin M.Y."/>
            <person name="Jogler C."/>
        </authorList>
    </citation>
    <scope>NUCLEOTIDE SEQUENCE [LARGE SCALE GENOMIC DNA]</scope>
    <source>
        <strain evidence="6 7">Mal64</strain>
    </source>
</reference>
<evidence type="ECO:0000313" key="7">
    <source>
        <dbReference type="Proteomes" id="UP000315440"/>
    </source>
</evidence>
<evidence type="ECO:0000313" key="6">
    <source>
        <dbReference type="EMBL" id="TWT88688.1"/>
    </source>
</evidence>
<keyword evidence="2 6" id="KW-0328">Glycosyltransferase</keyword>
<feature type="domain" description="Glycosyl transferase family 1" evidence="4">
    <location>
        <begin position="213"/>
        <end position="374"/>
    </location>
</feature>
<feature type="domain" description="Glycosyltransferase subfamily 4-like N-terminal" evidence="5">
    <location>
        <begin position="43"/>
        <end position="201"/>
    </location>
</feature>
<dbReference type="EMBL" id="SJPQ01000002">
    <property type="protein sequence ID" value="TWT88688.1"/>
    <property type="molecule type" value="Genomic_DNA"/>
</dbReference>
<dbReference type="RefSeq" id="WP_146399953.1">
    <property type="nucleotide sequence ID" value="NZ_SJPQ01000002.1"/>
</dbReference>
<dbReference type="GO" id="GO:0043750">
    <property type="term" value="F:phosphatidylinositol alpha-mannosyltransferase activity"/>
    <property type="evidence" value="ECO:0007669"/>
    <property type="project" value="UniProtKB-EC"/>
</dbReference>
<dbReference type="Proteomes" id="UP000315440">
    <property type="component" value="Unassembled WGS sequence"/>
</dbReference>
<evidence type="ECO:0000259" key="5">
    <source>
        <dbReference type="Pfam" id="PF13439"/>
    </source>
</evidence>
<dbReference type="CDD" id="cd03801">
    <property type="entry name" value="GT4_PimA-like"/>
    <property type="match status" value="1"/>
</dbReference>
<dbReference type="Pfam" id="PF00534">
    <property type="entry name" value="Glycos_transf_1"/>
    <property type="match status" value="1"/>
</dbReference>
<organism evidence="6 7">
    <name type="scientific">Pseudobythopirellula maris</name>
    <dbReference type="NCBI Taxonomy" id="2527991"/>
    <lineage>
        <taxon>Bacteria</taxon>
        <taxon>Pseudomonadati</taxon>
        <taxon>Planctomycetota</taxon>
        <taxon>Planctomycetia</taxon>
        <taxon>Pirellulales</taxon>
        <taxon>Lacipirellulaceae</taxon>
        <taxon>Pseudobythopirellula</taxon>
    </lineage>
</organism>
<dbReference type="InterPro" id="IPR001296">
    <property type="entry name" value="Glyco_trans_1"/>
</dbReference>
<dbReference type="EC" id="2.4.1.345" evidence="6"/>
<dbReference type="PANTHER" id="PTHR12526">
    <property type="entry name" value="GLYCOSYLTRANSFERASE"/>
    <property type="match status" value="1"/>
</dbReference>
<dbReference type="Gene3D" id="3.40.50.2000">
    <property type="entry name" value="Glycogen Phosphorylase B"/>
    <property type="match status" value="2"/>
</dbReference>
<evidence type="ECO:0000256" key="2">
    <source>
        <dbReference type="ARBA" id="ARBA00022676"/>
    </source>
</evidence>
<dbReference type="Pfam" id="PF13439">
    <property type="entry name" value="Glyco_transf_4"/>
    <property type="match status" value="1"/>
</dbReference>
<keyword evidence="7" id="KW-1185">Reference proteome</keyword>
<evidence type="ECO:0000256" key="3">
    <source>
        <dbReference type="ARBA" id="ARBA00022679"/>
    </source>
</evidence>
<comment type="caution">
    <text evidence="6">The sequence shown here is derived from an EMBL/GenBank/DDBJ whole genome shotgun (WGS) entry which is preliminary data.</text>
</comment>